<sequence>MRLLTLTAVLLSLLPPLAWGGALTTTLYREVTVPDAAQLHGIYAGLRHCQPRQMLPRPVFKPQGLPFHGDVPALEDGVRYALRHPVSMGQRLLLTEVSRQDSHYQLRFNKSLRVYASQLPQDLQAVMADAGLTGIAVSADGRQLTCRPAGR</sequence>
<reference evidence="1 2" key="1">
    <citation type="submission" date="2021-08" db="EMBL/GenBank/DDBJ databases">
        <authorList>
            <person name="Peeters C."/>
        </authorList>
    </citation>
    <scope>NUCLEOTIDE SEQUENCE [LARGE SCALE GENOMIC DNA]</scope>
    <source>
        <strain evidence="1 2">LMG 32289</strain>
    </source>
</reference>
<accession>A0ABM8XTK1</accession>
<organism evidence="1 2">
    <name type="scientific">Cupriavidus pampae</name>
    <dbReference type="NCBI Taxonomy" id="659251"/>
    <lineage>
        <taxon>Bacteria</taxon>
        <taxon>Pseudomonadati</taxon>
        <taxon>Pseudomonadota</taxon>
        <taxon>Betaproteobacteria</taxon>
        <taxon>Burkholderiales</taxon>
        <taxon>Burkholderiaceae</taxon>
        <taxon>Cupriavidus</taxon>
    </lineage>
</organism>
<proteinExistence type="predicted"/>
<evidence type="ECO:0000313" key="1">
    <source>
        <dbReference type="EMBL" id="CAG9183672.1"/>
    </source>
</evidence>
<gene>
    <name evidence="1" type="ORF">LMG32289_05386</name>
</gene>
<comment type="caution">
    <text evidence="1">The sequence shown here is derived from an EMBL/GenBank/DDBJ whole genome shotgun (WGS) entry which is preliminary data.</text>
</comment>
<dbReference type="Proteomes" id="UP000706525">
    <property type="component" value="Unassembled WGS sequence"/>
</dbReference>
<dbReference type="RefSeq" id="WP_223993966.1">
    <property type="nucleotide sequence ID" value="NZ_CAJZAG010000012.1"/>
</dbReference>
<keyword evidence="2" id="KW-1185">Reference proteome</keyword>
<dbReference type="EMBL" id="CAJZAG010000012">
    <property type="protein sequence ID" value="CAG9183672.1"/>
    <property type="molecule type" value="Genomic_DNA"/>
</dbReference>
<evidence type="ECO:0008006" key="3">
    <source>
        <dbReference type="Google" id="ProtNLM"/>
    </source>
</evidence>
<evidence type="ECO:0000313" key="2">
    <source>
        <dbReference type="Proteomes" id="UP000706525"/>
    </source>
</evidence>
<protein>
    <recommendedName>
        <fullName evidence="3">Toxin co-regulated pilus biosynthesis protein Q C-terminal domain-containing protein</fullName>
    </recommendedName>
</protein>
<name>A0ABM8XTK1_9BURK</name>